<dbReference type="Pfam" id="PF12796">
    <property type="entry name" value="Ank_2"/>
    <property type="match status" value="1"/>
</dbReference>
<dbReference type="Gene3D" id="1.25.40.20">
    <property type="entry name" value="Ankyrin repeat-containing domain"/>
    <property type="match status" value="1"/>
</dbReference>
<organism evidence="3">
    <name type="scientific">Ditylum brightwellii</name>
    <dbReference type="NCBI Taxonomy" id="49249"/>
    <lineage>
        <taxon>Eukaryota</taxon>
        <taxon>Sar</taxon>
        <taxon>Stramenopiles</taxon>
        <taxon>Ochrophyta</taxon>
        <taxon>Bacillariophyta</taxon>
        <taxon>Mediophyceae</taxon>
        <taxon>Lithodesmiophycidae</taxon>
        <taxon>Lithodesmiales</taxon>
        <taxon>Lithodesmiaceae</taxon>
        <taxon>Ditylum</taxon>
    </lineage>
</organism>
<name>A0A7S4QYW6_9STRA</name>
<protein>
    <submittedName>
        <fullName evidence="3">Uncharacterized protein</fullName>
    </submittedName>
</protein>
<dbReference type="AlphaFoldDB" id="A0A7S4QYW6"/>
<keyword evidence="1" id="KW-0677">Repeat</keyword>
<dbReference type="SUPFAM" id="SSF48403">
    <property type="entry name" value="Ankyrin repeat"/>
    <property type="match status" value="1"/>
</dbReference>
<reference evidence="3" key="1">
    <citation type="submission" date="2021-01" db="EMBL/GenBank/DDBJ databases">
        <authorList>
            <person name="Corre E."/>
            <person name="Pelletier E."/>
            <person name="Niang G."/>
            <person name="Scheremetjew M."/>
            <person name="Finn R."/>
            <person name="Kale V."/>
            <person name="Holt S."/>
            <person name="Cochrane G."/>
            <person name="Meng A."/>
            <person name="Brown T."/>
            <person name="Cohen L."/>
        </authorList>
    </citation>
    <scope>NUCLEOTIDE SEQUENCE</scope>
    <source>
        <strain evidence="3">GSO104</strain>
    </source>
</reference>
<accession>A0A7S4QYW6</accession>
<dbReference type="GO" id="GO:0051015">
    <property type="term" value="F:actin filament binding"/>
    <property type="evidence" value="ECO:0007669"/>
    <property type="project" value="TreeGrafter"/>
</dbReference>
<dbReference type="InterPro" id="IPR036770">
    <property type="entry name" value="Ankyrin_rpt-contain_sf"/>
</dbReference>
<proteinExistence type="predicted"/>
<gene>
    <name evidence="3" type="ORF">DBRI00130_LOCUS9075</name>
</gene>
<evidence type="ECO:0000256" key="1">
    <source>
        <dbReference type="ARBA" id="ARBA00022737"/>
    </source>
</evidence>
<keyword evidence="2" id="KW-0040">ANK repeat</keyword>
<dbReference type="PANTHER" id="PTHR24153">
    <property type="entry name" value="ESPIN"/>
    <property type="match status" value="1"/>
</dbReference>
<evidence type="ECO:0000256" key="2">
    <source>
        <dbReference type="ARBA" id="ARBA00023043"/>
    </source>
</evidence>
<dbReference type="EMBL" id="HBNS01011225">
    <property type="protein sequence ID" value="CAE4596115.1"/>
    <property type="molecule type" value="Transcribed_RNA"/>
</dbReference>
<evidence type="ECO:0000313" key="3">
    <source>
        <dbReference type="EMBL" id="CAE4596115.1"/>
    </source>
</evidence>
<dbReference type="PANTHER" id="PTHR24153:SF8">
    <property type="entry name" value="FORKED, ISOFORM F"/>
    <property type="match status" value="1"/>
</dbReference>
<dbReference type="InterPro" id="IPR052420">
    <property type="entry name" value="Espin/Espin-like"/>
</dbReference>
<dbReference type="GO" id="GO:0005737">
    <property type="term" value="C:cytoplasm"/>
    <property type="evidence" value="ECO:0007669"/>
    <property type="project" value="TreeGrafter"/>
</dbReference>
<dbReference type="SMART" id="SM00248">
    <property type="entry name" value="ANK"/>
    <property type="match status" value="2"/>
</dbReference>
<dbReference type="GO" id="GO:0051017">
    <property type="term" value="P:actin filament bundle assembly"/>
    <property type="evidence" value="ECO:0007669"/>
    <property type="project" value="TreeGrafter"/>
</dbReference>
<dbReference type="InterPro" id="IPR002110">
    <property type="entry name" value="Ankyrin_rpt"/>
</dbReference>
<sequence>MPNRSRLRSSFSDTQDIGQLIEKERWGKLRQLLKSSASTAAKVLSLFPDVEMTQSALHVLCARNPPLDIVEKFIEVLPQCSHRIDVEGRTPLHIAVSFEASLSVIDHLISIYPDAASTKDANGRTPLFVACQNIKAPENSVEFVQINQYLPDLVRSLINASPRTVTDEDCKSITALEYAICNEAPVKVIHMLQRAYRTEGRTKEIERQKRYTLYMRGERVPFTNVICRNEPIFWQCTRSTRVPALPCSSQ</sequence>